<dbReference type="AlphaFoldDB" id="A0A1B2JF54"/>
<organism evidence="2 3">
    <name type="scientific">Komagataella pastoris</name>
    <name type="common">Yeast</name>
    <name type="synonym">Pichia pastoris</name>
    <dbReference type="NCBI Taxonomy" id="4922"/>
    <lineage>
        <taxon>Eukaryota</taxon>
        <taxon>Fungi</taxon>
        <taxon>Dikarya</taxon>
        <taxon>Ascomycota</taxon>
        <taxon>Saccharomycotina</taxon>
        <taxon>Pichiomycetes</taxon>
        <taxon>Pichiales</taxon>
        <taxon>Pichiaceae</taxon>
        <taxon>Komagataella</taxon>
    </lineage>
</organism>
<gene>
    <name evidence="2" type="ORF">ATY40_BA7503653</name>
</gene>
<feature type="region of interest" description="Disordered" evidence="1">
    <location>
        <begin position="41"/>
        <end position="64"/>
    </location>
</feature>
<reference evidence="2 3" key="1">
    <citation type="submission" date="2016-02" db="EMBL/GenBank/DDBJ databases">
        <title>Comparative genomic and transcriptomic foundation for Pichia pastoris.</title>
        <authorList>
            <person name="Love K.R."/>
            <person name="Shah K.A."/>
            <person name="Whittaker C.A."/>
            <person name="Wu J."/>
            <person name="Bartlett M.C."/>
            <person name="Ma D."/>
            <person name="Leeson R.L."/>
            <person name="Priest M."/>
            <person name="Young S.K."/>
            <person name="Love J.C."/>
        </authorList>
    </citation>
    <scope>NUCLEOTIDE SEQUENCE [LARGE SCALE GENOMIC DNA]</scope>
    <source>
        <strain evidence="2 3">ATCC 28485</strain>
    </source>
</reference>
<evidence type="ECO:0000256" key="1">
    <source>
        <dbReference type="SAM" id="MobiDB-lite"/>
    </source>
</evidence>
<protein>
    <submittedName>
        <fullName evidence="2">BA75_03653T0</fullName>
    </submittedName>
</protein>
<evidence type="ECO:0000313" key="3">
    <source>
        <dbReference type="Proteomes" id="UP000094565"/>
    </source>
</evidence>
<dbReference type="OrthoDB" id="3992524at2759"/>
<feature type="compositionally biased region" description="Low complexity" evidence="1">
    <location>
        <begin position="15"/>
        <end position="25"/>
    </location>
</feature>
<feature type="compositionally biased region" description="Polar residues" evidence="1">
    <location>
        <begin position="276"/>
        <end position="294"/>
    </location>
</feature>
<sequence>MFSRKQVQKRNNEISSLHCSNSSNSLNRIHKNEEASKGAAGLVARGNTRNDNVASPGQLRPRTSSILTDNSEWILFSPENADEGEYLITSSDGIRRTNSNHYYYNYNEDDILSSSRRSSEDVYDAEQEYTENIVNDPVHVEDEEDDDSIINDLSNVVDDYDYEEGDDKQDLTTRIDNWRKKQVSELLNELNHDEDLDPVLNRDKLDLIQSWGIENEKLNTKPRAKKRQRKSKRASFYGQDLLSKYSMEDLKIIKQIVAQLRDDLDKVKHDKPSPSLPNYRNTLKQATSPNNQNPSFISYYSNYLTKNSEQSHNSKSTSGSVLNNPNLEKYLPLFLKNLLYEDSNGSHQHPEESEKEHFWDNDLKSVNSSILTLSSSSKPKQEIL</sequence>
<name>A0A1B2JF54_PICPA</name>
<feature type="region of interest" description="Disordered" evidence="1">
    <location>
        <begin position="1"/>
        <end position="25"/>
    </location>
</feature>
<accession>A0A1B2JF54</accession>
<keyword evidence="3" id="KW-1185">Reference proteome</keyword>
<feature type="region of interest" description="Disordered" evidence="1">
    <location>
        <begin position="267"/>
        <end position="294"/>
    </location>
</feature>
<evidence type="ECO:0000313" key="2">
    <source>
        <dbReference type="EMBL" id="ANZ76622.1"/>
    </source>
</evidence>
<feature type="compositionally biased region" description="Polar residues" evidence="1">
    <location>
        <begin position="47"/>
        <end position="64"/>
    </location>
</feature>
<dbReference type="Proteomes" id="UP000094565">
    <property type="component" value="Chromosome 3"/>
</dbReference>
<proteinExistence type="predicted"/>
<dbReference type="EMBL" id="CP014586">
    <property type="protein sequence ID" value="ANZ76622.1"/>
    <property type="molecule type" value="Genomic_DNA"/>
</dbReference>